<comment type="caution">
    <text evidence="2">The sequence shown here is derived from an EMBL/GenBank/DDBJ whole genome shotgun (WGS) entry which is preliminary data.</text>
</comment>
<reference evidence="2" key="1">
    <citation type="submission" date="2020-06" db="EMBL/GenBank/DDBJ databases">
        <title>WGS assembly of Ceratodon purpureus strain R40.</title>
        <authorList>
            <person name="Carey S.B."/>
            <person name="Jenkins J."/>
            <person name="Shu S."/>
            <person name="Lovell J.T."/>
            <person name="Sreedasyam A."/>
            <person name="Maumus F."/>
            <person name="Tiley G.P."/>
            <person name="Fernandez-Pozo N."/>
            <person name="Barry K."/>
            <person name="Chen C."/>
            <person name="Wang M."/>
            <person name="Lipzen A."/>
            <person name="Daum C."/>
            <person name="Saski C.A."/>
            <person name="Payton A.C."/>
            <person name="Mcbreen J.C."/>
            <person name="Conrad R.E."/>
            <person name="Kollar L.M."/>
            <person name="Olsson S."/>
            <person name="Huttunen S."/>
            <person name="Landis J.B."/>
            <person name="Wickett N.J."/>
            <person name="Johnson M.G."/>
            <person name="Rensing S.A."/>
            <person name="Grimwood J."/>
            <person name="Schmutz J."/>
            <person name="Mcdaniel S.F."/>
        </authorList>
    </citation>
    <scope>NUCLEOTIDE SEQUENCE</scope>
    <source>
        <strain evidence="2">R40</strain>
    </source>
</reference>
<dbReference type="Proteomes" id="UP000822688">
    <property type="component" value="Chromosome 1"/>
</dbReference>
<evidence type="ECO:0000313" key="2">
    <source>
        <dbReference type="EMBL" id="KAG0590205.1"/>
    </source>
</evidence>
<name>A0A8T0J3R8_CERPU</name>
<feature type="compositionally biased region" description="Acidic residues" evidence="1">
    <location>
        <begin position="1"/>
        <end position="17"/>
    </location>
</feature>
<evidence type="ECO:0000256" key="1">
    <source>
        <dbReference type="SAM" id="MobiDB-lite"/>
    </source>
</evidence>
<organism evidence="2 3">
    <name type="scientific">Ceratodon purpureus</name>
    <name type="common">Fire moss</name>
    <name type="synonym">Dicranum purpureum</name>
    <dbReference type="NCBI Taxonomy" id="3225"/>
    <lineage>
        <taxon>Eukaryota</taxon>
        <taxon>Viridiplantae</taxon>
        <taxon>Streptophyta</taxon>
        <taxon>Embryophyta</taxon>
        <taxon>Bryophyta</taxon>
        <taxon>Bryophytina</taxon>
        <taxon>Bryopsida</taxon>
        <taxon>Dicranidae</taxon>
        <taxon>Pseudoditrichales</taxon>
        <taxon>Ditrichaceae</taxon>
        <taxon>Ceratodon</taxon>
    </lineage>
</organism>
<gene>
    <name evidence="2" type="ORF">KC19_1G081000</name>
</gene>
<keyword evidence="3" id="KW-1185">Reference proteome</keyword>
<dbReference type="AlphaFoldDB" id="A0A8T0J3R8"/>
<accession>A0A8T0J3R8</accession>
<dbReference type="EMBL" id="CM026421">
    <property type="protein sequence ID" value="KAG0590205.1"/>
    <property type="molecule type" value="Genomic_DNA"/>
</dbReference>
<feature type="region of interest" description="Disordered" evidence="1">
    <location>
        <begin position="1"/>
        <end position="20"/>
    </location>
</feature>
<proteinExistence type="predicted"/>
<protein>
    <submittedName>
        <fullName evidence="2">Uncharacterized protein</fullName>
    </submittedName>
</protein>
<sequence length="88" mass="10284">MRRGEEEEEDGGGDGDEGGVRRWSIGRLFRIYGGWRGCFTFCVERRGDCLRADRLFIKFGADLSHFTAVKQLSVFFFWDWFVLIISFC</sequence>
<evidence type="ECO:0000313" key="3">
    <source>
        <dbReference type="Proteomes" id="UP000822688"/>
    </source>
</evidence>